<dbReference type="InterPro" id="IPR036107">
    <property type="entry name" value="CsrA_sf"/>
</dbReference>
<organism evidence="5">
    <name type="scientific">marine sediment metagenome</name>
    <dbReference type="NCBI Taxonomy" id="412755"/>
    <lineage>
        <taxon>unclassified sequences</taxon>
        <taxon>metagenomes</taxon>
        <taxon>ecological metagenomes</taxon>
    </lineage>
</organism>
<dbReference type="Gene3D" id="2.60.40.4380">
    <property type="entry name" value="Translational regulator CsrA"/>
    <property type="match status" value="1"/>
</dbReference>
<dbReference type="GO" id="GO:0048027">
    <property type="term" value="F:mRNA 5'-UTR binding"/>
    <property type="evidence" value="ECO:0007669"/>
    <property type="project" value="TreeGrafter"/>
</dbReference>
<dbReference type="NCBIfam" id="NF002469">
    <property type="entry name" value="PRK01712.1"/>
    <property type="match status" value="1"/>
</dbReference>
<dbReference type="HAMAP" id="MF_00167">
    <property type="entry name" value="CsrA"/>
    <property type="match status" value="1"/>
</dbReference>
<keyword evidence="1" id="KW-0963">Cytoplasm</keyword>
<gene>
    <name evidence="5" type="ORF">LCGC14_1355720</name>
</gene>
<dbReference type="EMBL" id="LAZR01008423">
    <property type="protein sequence ID" value="KKM78857.1"/>
    <property type="molecule type" value="Genomic_DNA"/>
</dbReference>
<evidence type="ECO:0000256" key="3">
    <source>
        <dbReference type="ARBA" id="ARBA00022845"/>
    </source>
</evidence>
<evidence type="ECO:0000256" key="1">
    <source>
        <dbReference type="ARBA" id="ARBA00022490"/>
    </source>
</evidence>
<dbReference type="GO" id="GO:0006109">
    <property type="term" value="P:regulation of carbohydrate metabolic process"/>
    <property type="evidence" value="ECO:0007669"/>
    <property type="project" value="InterPro"/>
</dbReference>
<dbReference type="PANTHER" id="PTHR34984">
    <property type="entry name" value="CARBON STORAGE REGULATOR"/>
    <property type="match status" value="1"/>
</dbReference>
<dbReference type="Pfam" id="PF02599">
    <property type="entry name" value="CsrA"/>
    <property type="match status" value="1"/>
</dbReference>
<dbReference type="GO" id="GO:0045947">
    <property type="term" value="P:negative regulation of translational initiation"/>
    <property type="evidence" value="ECO:0007669"/>
    <property type="project" value="TreeGrafter"/>
</dbReference>
<dbReference type="SUPFAM" id="SSF117130">
    <property type="entry name" value="CsrA-like"/>
    <property type="match status" value="1"/>
</dbReference>
<accession>A0A0F9NBW9</accession>
<comment type="caution">
    <text evidence="5">The sequence shown here is derived from an EMBL/GenBank/DDBJ whole genome shotgun (WGS) entry which is preliminary data.</text>
</comment>
<reference evidence="5" key="1">
    <citation type="journal article" date="2015" name="Nature">
        <title>Complex archaea that bridge the gap between prokaryotes and eukaryotes.</title>
        <authorList>
            <person name="Spang A."/>
            <person name="Saw J.H."/>
            <person name="Jorgensen S.L."/>
            <person name="Zaremba-Niedzwiedzka K."/>
            <person name="Martijn J."/>
            <person name="Lind A.E."/>
            <person name="van Eijk R."/>
            <person name="Schleper C."/>
            <person name="Guy L."/>
            <person name="Ettema T.J."/>
        </authorList>
    </citation>
    <scope>NUCLEOTIDE SEQUENCE</scope>
</reference>
<dbReference type="GO" id="GO:0006402">
    <property type="term" value="P:mRNA catabolic process"/>
    <property type="evidence" value="ECO:0007669"/>
    <property type="project" value="InterPro"/>
</dbReference>
<name>A0A0F9NBW9_9ZZZZ</name>
<dbReference type="PANTHER" id="PTHR34984:SF1">
    <property type="entry name" value="CARBON STORAGE REGULATOR"/>
    <property type="match status" value="1"/>
</dbReference>
<dbReference type="AlphaFoldDB" id="A0A0F9NBW9"/>
<evidence type="ECO:0000313" key="5">
    <source>
        <dbReference type="EMBL" id="KKM78857.1"/>
    </source>
</evidence>
<dbReference type="FunFam" id="2.60.40.4380:FF:000002">
    <property type="entry name" value="Translational regulator CsrA"/>
    <property type="match status" value="1"/>
</dbReference>
<evidence type="ECO:0000256" key="4">
    <source>
        <dbReference type="ARBA" id="ARBA00022884"/>
    </source>
</evidence>
<dbReference type="GO" id="GO:0005829">
    <property type="term" value="C:cytosol"/>
    <property type="evidence" value="ECO:0007669"/>
    <property type="project" value="TreeGrafter"/>
</dbReference>
<dbReference type="InterPro" id="IPR003751">
    <property type="entry name" value="CsrA"/>
</dbReference>
<proteinExistence type="inferred from homology"/>
<evidence type="ECO:0000256" key="2">
    <source>
        <dbReference type="ARBA" id="ARBA00022491"/>
    </source>
</evidence>
<keyword evidence="2" id="KW-0678">Repressor</keyword>
<evidence type="ECO:0008006" key="6">
    <source>
        <dbReference type="Google" id="ProtNLM"/>
    </source>
</evidence>
<protein>
    <recommendedName>
        <fullName evidence="6">Carbon storage regulator</fullName>
    </recommendedName>
</protein>
<keyword evidence="3" id="KW-0810">Translation regulation</keyword>
<sequence>MVAQFKRIEIPKWNTMVDIDSLTLAAPSAHAIVPRQSLAPRRFPPDAIGLWGSTLRFTETQHTEVAMLVLSRKQGEVIRINDDVTIMVLSIVGDKVRLGVEAPRHIPVHRGEVYAKIKRAEKA</sequence>
<dbReference type="NCBIfam" id="TIGR00202">
    <property type="entry name" value="csrA"/>
    <property type="match status" value="1"/>
</dbReference>
<keyword evidence="4" id="KW-0694">RNA-binding</keyword>